<reference evidence="4 5" key="1">
    <citation type="submission" date="2016-10" db="EMBL/GenBank/DDBJ databases">
        <authorList>
            <person name="de Groot N.N."/>
        </authorList>
    </citation>
    <scope>NUCLEOTIDE SEQUENCE [LARGE SCALE GENOMIC DNA]</scope>
    <source>
        <strain evidence="4 5">DSM 44149</strain>
    </source>
</reference>
<proteinExistence type="predicted"/>
<dbReference type="OrthoDB" id="3169239at2"/>
<accession>A0A1G9UAP7</accession>
<organism evidence="4 5">
    <name type="scientific">Allokutzneria albata</name>
    <name type="common">Kibdelosporangium albatum</name>
    <dbReference type="NCBI Taxonomy" id="211114"/>
    <lineage>
        <taxon>Bacteria</taxon>
        <taxon>Bacillati</taxon>
        <taxon>Actinomycetota</taxon>
        <taxon>Actinomycetes</taxon>
        <taxon>Pseudonocardiales</taxon>
        <taxon>Pseudonocardiaceae</taxon>
        <taxon>Allokutzneria</taxon>
    </lineage>
</organism>
<evidence type="ECO:0000313" key="5">
    <source>
        <dbReference type="Proteomes" id="UP000183376"/>
    </source>
</evidence>
<dbReference type="SUPFAM" id="SSF51905">
    <property type="entry name" value="FAD/NAD(P)-binding domain"/>
    <property type="match status" value="1"/>
</dbReference>
<dbReference type="AlphaFoldDB" id="A0A1G9UAP7"/>
<keyword evidence="5" id="KW-1185">Reference proteome</keyword>
<keyword evidence="4" id="KW-0560">Oxidoreductase</keyword>
<dbReference type="CDD" id="cd02932">
    <property type="entry name" value="OYE_YqiM_FMN"/>
    <property type="match status" value="1"/>
</dbReference>
<dbReference type="Gene3D" id="3.20.20.70">
    <property type="entry name" value="Aldolase class I"/>
    <property type="match status" value="1"/>
</dbReference>
<dbReference type="GO" id="GO:0071949">
    <property type="term" value="F:FAD binding"/>
    <property type="evidence" value="ECO:0007669"/>
    <property type="project" value="InterPro"/>
</dbReference>
<dbReference type="SUPFAM" id="SSF51395">
    <property type="entry name" value="FMN-linked oxidoreductases"/>
    <property type="match status" value="1"/>
</dbReference>
<name>A0A1G9UAP7_ALLAB</name>
<dbReference type="Pfam" id="PF01494">
    <property type="entry name" value="FAD_binding_3"/>
    <property type="match status" value="1"/>
</dbReference>
<feature type="domain" description="FAD-binding" evidence="3">
    <location>
        <begin position="131"/>
        <end position="325"/>
    </location>
</feature>
<evidence type="ECO:0000259" key="2">
    <source>
        <dbReference type="Pfam" id="PF00724"/>
    </source>
</evidence>
<protein>
    <submittedName>
        <fullName evidence="4">Anthraniloyl-CoA monooxygenase</fullName>
    </submittedName>
</protein>
<evidence type="ECO:0000313" key="4">
    <source>
        <dbReference type="EMBL" id="SDM57056.1"/>
    </source>
</evidence>
<dbReference type="Pfam" id="PF00724">
    <property type="entry name" value="Oxidored_FMN"/>
    <property type="match status" value="1"/>
</dbReference>
<dbReference type="GO" id="GO:0003959">
    <property type="term" value="F:NADPH dehydrogenase activity"/>
    <property type="evidence" value="ECO:0007669"/>
    <property type="project" value="InterPro"/>
</dbReference>
<dbReference type="PRINTS" id="PR00420">
    <property type="entry name" value="RNGMNOXGNASE"/>
</dbReference>
<dbReference type="eggNOG" id="COG1902">
    <property type="taxonomic scope" value="Bacteria"/>
</dbReference>
<evidence type="ECO:0000256" key="1">
    <source>
        <dbReference type="SAM" id="MobiDB-lite"/>
    </source>
</evidence>
<dbReference type="InterPro" id="IPR044152">
    <property type="entry name" value="YqjM-like"/>
</dbReference>
<dbReference type="GO" id="GO:0010181">
    <property type="term" value="F:FMN binding"/>
    <property type="evidence" value="ECO:0007669"/>
    <property type="project" value="InterPro"/>
</dbReference>
<gene>
    <name evidence="4" type="ORF">SAMN04489726_2305</name>
</gene>
<dbReference type="eggNOG" id="COG0654">
    <property type="taxonomic scope" value="Bacteria"/>
</dbReference>
<dbReference type="Gene3D" id="3.30.9.20">
    <property type="match status" value="1"/>
</dbReference>
<feature type="region of interest" description="Disordered" evidence="1">
    <location>
        <begin position="766"/>
        <end position="799"/>
    </location>
</feature>
<dbReference type="Gene3D" id="3.50.50.60">
    <property type="entry name" value="FAD/NAD(P)-binding domain"/>
    <property type="match status" value="1"/>
</dbReference>
<evidence type="ECO:0000259" key="3">
    <source>
        <dbReference type="Pfam" id="PF01494"/>
    </source>
</evidence>
<dbReference type="STRING" id="211114.SAMN04489726_2305"/>
<dbReference type="EMBL" id="LT629701">
    <property type="protein sequence ID" value="SDM57056.1"/>
    <property type="molecule type" value="Genomic_DNA"/>
</dbReference>
<dbReference type="NCBIfam" id="NF006101">
    <property type="entry name" value="PRK08255.1"/>
    <property type="match status" value="1"/>
</dbReference>
<dbReference type="GO" id="GO:0050661">
    <property type="term" value="F:NADP binding"/>
    <property type="evidence" value="ECO:0007669"/>
    <property type="project" value="InterPro"/>
</dbReference>
<dbReference type="InterPro" id="IPR013785">
    <property type="entry name" value="Aldolase_TIM"/>
</dbReference>
<dbReference type="InterPro" id="IPR036188">
    <property type="entry name" value="FAD/NAD-bd_sf"/>
</dbReference>
<dbReference type="Proteomes" id="UP000183376">
    <property type="component" value="Chromosome I"/>
</dbReference>
<dbReference type="GO" id="GO:0004497">
    <property type="term" value="F:monooxygenase activity"/>
    <property type="evidence" value="ECO:0007669"/>
    <property type="project" value="UniProtKB-KW"/>
</dbReference>
<feature type="domain" description="NADH:flavin oxidoreductase/NADH oxidase N-terminal" evidence="2">
    <location>
        <begin position="393"/>
        <end position="729"/>
    </location>
</feature>
<dbReference type="PANTHER" id="PTHR43303:SF3">
    <property type="entry name" value="BLR3436 PROTEIN"/>
    <property type="match status" value="1"/>
</dbReference>
<dbReference type="PANTHER" id="PTHR43303">
    <property type="entry name" value="NADPH DEHYDROGENASE C23G7.10C-RELATED"/>
    <property type="match status" value="1"/>
</dbReference>
<keyword evidence="4" id="KW-0503">Monooxygenase</keyword>
<dbReference type="InterPro" id="IPR002938">
    <property type="entry name" value="FAD-bd"/>
</dbReference>
<dbReference type="RefSeq" id="WP_030432118.1">
    <property type="nucleotide sequence ID" value="NZ_JOEF01000023.1"/>
</dbReference>
<dbReference type="InterPro" id="IPR001155">
    <property type="entry name" value="OxRdtase_FMN_N"/>
</dbReference>
<sequence length="799" mass="87973">MKIAIVGGGPGGLYFAALTKHLDPAHEITVWERNAPDDTFGFGVVFSDETLGGIENADTVFAEAMASRFARWTDIDIHFRGQTHTVGGQGFAAMSRKELLHLLQRRCRDLGVSTHFSAPGPDVDDLRRSHDLVVGADGLNSAIRTAHAEVFRPTLDRRHSKYMWLGTDLVFEAFQFFIKQTPWGTMQAHAYPYSDTGSTFIVEMHEDVWRRAGFEDTTLPPGGSDERAIDRLQELFAEDLAGHRLRANNSKWLNFTTVRNERWRHENLVLVGDAAHTAHFSIGSGTKLAMEDSLALAACLHEHPDIESALSAYEAERRPVVESTQRAAQASLEWFENIGMYVHQEPTQFCFNLLTRSRRITYTNLRTRDAEFADRVDSAFAAAQGFDEVVPAMFQPFRLGGMELKNRVVVSAMDMYSAEEGVPGDFHLVHLGSKAMGGAGLVMTEMVCVSPEGRITPGCTGLWTDEQRDSWARIVSFVHERSSARIGLQLGHSGRKGSTRLMWQGMDDPLPEGNWEIIGPSPLPYGAGSAVPREATRADMDRIVADFVEAARRGADAGFDLLELHCAHGYLLSSFLSPIANRRTDAYGGSLENRLRFPLEVFDAVRAAWPAERPMIVRISATDWAPDGNTEHDAVEIARAFVAHGADAIDVSSGQVTKDERPAYGRSYQTPFADRIRHEVAAAAGAAVIAVGAIASHDDVNSILLAGRADLCALGRTHLYDPQWTLHAAAEQEYRGPAADWPAQFQAGSRKPPTARTDAVRPRLSLLQDGGGEPQVHVRWKPVTPSGTRPAWSHRPRGG</sequence>